<dbReference type="EMBL" id="CP002801">
    <property type="protein sequence ID" value="AEH11480.1"/>
    <property type="molecule type" value="Genomic_DNA"/>
</dbReference>
<evidence type="ECO:0000256" key="8">
    <source>
        <dbReference type="RuleBase" id="RU000461"/>
    </source>
</evidence>
<keyword evidence="3 7" id="KW-0479">Metal-binding</keyword>
<name>F8AXR2_9ACTN</name>
<comment type="similarity">
    <text evidence="1 8">Belongs to the cytochrome P450 family.</text>
</comment>
<dbReference type="Gene3D" id="1.10.630.10">
    <property type="entry name" value="Cytochrome P450"/>
    <property type="match status" value="1"/>
</dbReference>
<feature type="compositionally biased region" description="Low complexity" evidence="9">
    <location>
        <begin position="1"/>
        <end position="11"/>
    </location>
</feature>
<dbReference type="AlphaFoldDB" id="F8AXR2"/>
<evidence type="ECO:0000256" key="5">
    <source>
        <dbReference type="ARBA" id="ARBA00023004"/>
    </source>
</evidence>
<keyword evidence="6 8" id="KW-0503">Monooxygenase</keyword>
<keyword evidence="4 8" id="KW-0560">Oxidoreductase</keyword>
<proteinExistence type="inferred from homology"/>
<dbReference type="InterPro" id="IPR002401">
    <property type="entry name" value="Cyt_P450_E_grp-I"/>
</dbReference>
<dbReference type="RefSeq" id="WP_013875346.1">
    <property type="nucleotide sequence ID" value="NC_015656.1"/>
</dbReference>
<evidence type="ECO:0000256" key="6">
    <source>
        <dbReference type="ARBA" id="ARBA00023033"/>
    </source>
</evidence>
<dbReference type="HOGENOM" id="CLU_001570_5_1_11"/>
<feature type="region of interest" description="Disordered" evidence="9">
    <location>
        <begin position="1"/>
        <end position="23"/>
    </location>
</feature>
<dbReference type="PRINTS" id="PR00385">
    <property type="entry name" value="P450"/>
</dbReference>
<dbReference type="GO" id="GO:0020037">
    <property type="term" value="F:heme binding"/>
    <property type="evidence" value="ECO:0007669"/>
    <property type="project" value="InterPro"/>
</dbReference>
<protein>
    <submittedName>
        <fullName evidence="10">Unspecific monooxygenase</fullName>
        <ecNumber evidence="10">1.14.14.1</ecNumber>
    </submittedName>
</protein>
<organism evidence="10 11">
    <name type="scientific">Candidatus Protofrankia datiscae</name>
    <dbReference type="NCBI Taxonomy" id="2716812"/>
    <lineage>
        <taxon>Bacteria</taxon>
        <taxon>Bacillati</taxon>
        <taxon>Actinomycetota</taxon>
        <taxon>Actinomycetes</taxon>
        <taxon>Frankiales</taxon>
        <taxon>Frankiaceae</taxon>
        <taxon>Protofrankia</taxon>
    </lineage>
</organism>
<dbReference type="InterPro" id="IPR050196">
    <property type="entry name" value="Cytochrome_P450_Monoox"/>
</dbReference>
<evidence type="ECO:0000256" key="3">
    <source>
        <dbReference type="ARBA" id="ARBA00022723"/>
    </source>
</evidence>
<dbReference type="PRINTS" id="PR00463">
    <property type="entry name" value="EP450I"/>
</dbReference>
<keyword evidence="11" id="KW-1185">Reference proteome</keyword>
<evidence type="ECO:0000256" key="4">
    <source>
        <dbReference type="ARBA" id="ARBA00023002"/>
    </source>
</evidence>
<dbReference type="SUPFAM" id="SSF48264">
    <property type="entry name" value="Cytochrome P450"/>
    <property type="match status" value="1"/>
</dbReference>
<dbReference type="PANTHER" id="PTHR24291:SF50">
    <property type="entry name" value="BIFUNCTIONAL ALBAFLAVENONE MONOOXYGENASE_TERPENE SYNTHASE"/>
    <property type="match status" value="1"/>
</dbReference>
<dbReference type="STRING" id="656024.FsymDg_4216"/>
<feature type="binding site" description="axial binding residue" evidence="7">
    <location>
        <position position="422"/>
    </location>
    <ligand>
        <name>heme</name>
        <dbReference type="ChEBI" id="CHEBI:30413"/>
    </ligand>
    <ligandPart>
        <name>Fe</name>
        <dbReference type="ChEBI" id="CHEBI:18248"/>
    </ligandPart>
</feature>
<evidence type="ECO:0000256" key="2">
    <source>
        <dbReference type="ARBA" id="ARBA00022617"/>
    </source>
</evidence>
<dbReference type="eggNOG" id="COG2124">
    <property type="taxonomic scope" value="Bacteria"/>
</dbReference>
<dbReference type="InterPro" id="IPR017972">
    <property type="entry name" value="Cyt_P450_CS"/>
</dbReference>
<comment type="cofactor">
    <cofactor evidence="7">
        <name>heme</name>
        <dbReference type="ChEBI" id="CHEBI:30413"/>
    </cofactor>
</comment>
<dbReference type="InterPro" id="IPR001128">
    <property type="entry name" value="Cyt_P450"/>
</dbReference>
<evidence type="ECO:0000313" key="10">
    <source>
        <dbReference type="EMBL" id="AEH11480.1"/>
    </source>
</evidence>
<dbReference type="EC" id="1.14.14.1" evidence="10"/>
<dbReference type="KEGG" id="fsy:FsymDg_4216"/>
<dbReference type="PROSITE" id="PS00086">
    <property type="entry name" value="CYTOCHROME_P450"/>
    <property type="match status" value="1"/>
</dbReference>
<evidence type="ECO:0000256" key="7">
    <source>
        <dbReference type="PIRSR" id="PIRSR602401-1"/>
    </source>
</evidence>
<sequence>MTVTPPATVTPGPVPIRAHPVPGSAGGLRAARKLLRADPLAGLVRLRQTHGPVVQLSSRPLSAFLVADPDAIADVLVGSHRSYRRGFVRRGPGSRGTAVQPLTIVLGQGLLTSSGELHRRQRRLMQPLFHHQRIFEYGETFAAIADVRAARWRNGQHLDIHDEMIEMTLAMVTKTLFDVDVDADTDRDIVAVIRAAISENTVAARKALHTGFELLERLPLPSARRRRETRQALDRVVYDLIERRRREGAEGRDLLSLLLSARDADSGDGMDNSQVRDETLTIMLAGHETTANALTWTFHLLGQHPEVAAALHAELDGVLAGRRPTVADLPRLPFTDAVLSESMRLYPPVWAMSRYLVEDRVVGGYPLPAGSTLLLSQWVVHRDEKWWPEPERFDPARWLGDRVDPDRPRYAYFPFGGGPHQCIGNSFARTEGVLALATISRRWTFEPVSGLKITPEPLVTLRPRDGLPMTVRRHG</sequence>
<dbReference type="GO" id="GO:0016712">
    <property type="term" value="F:oxidoreductase activity, acting on paired donors, with incorporation or reduction of molecular oxygen, reduced flavin or flavoprotein as one donor, and incorporation of one atom of oxygen"/>
    <property type="evidence" value="ECO:0007669"/>
    <property type="project" value="UniProtKB-EC"/>
</dbReference>
<evidence type="ECO:0000256" key="1">
    <source>
        <dbReference type="ARBA" id="ARBA00010617"/>
    </source>
</evidence>
<keyword evidence="2 7" id="KW-0349">Heme</keyword>
<dbReference type="Pfam" id="PF00067">
    <property type="entry name" value="p450"/>
    <property type="match status" value="1"/>
</dbReference>
<reference evidence="10 11" key="1">
    <citation type="submission" date="2011-05" db="EMBL/GenBank/DDBJ databases">
        <title>Complete sequence of chromosome of Frankia symbiont of Datisca glomerata.</title>
        <authorList>
            <consortium name="US DOE Joint Genome Institute"/>
            <person name="Lucas S."/>
            <person name="Han J."/>
            <person name="Lapidus A."/>
            <person name="Cheng J.-F."/>
            <person name="Goodwin L."/>
            <person name="Pitluck S."/>
            <person name="Peters L."/>
            <person name="Mikhailova N."/>
            <person name="Chertkov O."/>
            <person name="Teshima H."/>
            <person name="Han C."/>
            <person name="Tapia R."/>
            <person name="Land M."/>
            <person name="Hauser L."/>
            <person name="Kyrpides N."/>
            <person name="Ivanova N."/>
            <person name="Pagani I."/>
            <person name="Berry A."/>
            <person name="Pawlowski K."/>
            <person name="Persson T."/>
            <person name="Vanden Heuvel B."/>
            <person name="Benson D."/>
            <person name="Woyke T."/>
        </authorList>
    </citation>
    <scope>NUCLEOTIDE SEQUENCE [LARGE SCALE GENOMIC DNA]</scope>
    <source>
        <strain evidence="11">4085684</strain>
    </source>
</reference>
<accession>F8AXR2</accession>
<dbReference type="GO" id="GO:0005506">
    <property type="term" value="F:iron ion binding"/>
    <property type="evidence" value="ECO:0007669"/>
    <property type="project" value="InterPro"/>
</dbReference>
<evidence type="ECO:0000256" key="9">
    <source>
        <dbReference type="SAM" id="MobiDB-lite"/>
    </source>
</evidence>
<keyword evidence="5 7" id="KW-0408">Iron</keyword>
<dbReference type="Proteomes" id="UP000001549">
    <property type="component" value="Chromosome"/>
</dbReference>
<dbReference type="PANTHER" id="PTHR24291">
    <property type="entry name" value="CYTOCHROME P450 FAMILY 4"/>
    <property type="match status" value="1"/>
</dbReference>
<dbReference type="CDD" id="cd20620">
    <property type="entry name" value="CYP132-like"/>
    <property type="match status" value="1"/>
</dbReference>
<dbReference type="InterPro" id="IPR036396">
    <property type="entry name" value="Cyt_P450_sf"/>
</dbReference>
<evidence type="ECO:0000313" key="11">
    <source>
        <dbReference type="Proteomes" id="UP000001549"/>
    </source>
</evidence>
<gene>
    <name evidence="10" type="ordered locus">FsymDg_4216</name>
</gene>